<protein>
    <recommendedName>
        <fullName evidence="5">Secreted protein</fullName>
    </recommendedName>
</protein>
<organism evidence="3 4">
    <name type="scientific">Nocardiopsis sediminis</name>
    <dbReference type="NCBI Taxonomy" id="1778267"/>
    <lineage>
        <taxon>Bacteria</taxon>
        <taxon>Bacillati</taxon>
        <taxon>Actinomycetota</taxon>
        <taxon>Actinomycetes</taxon>
        <taxon>Streptosporangiales</taxon>
        <taxon>Nocardiopsidaceae</taxon>
        <taxon>Nocardiopsis</taxon>
    </lineage>
</organism>
<evidence type="ECO:0000313" key="4">
    <source>
        <dbReference type="Proteomes" id="UP001595847"/>
    </source>
</evidence>
<evidence type="ECO:0008006" key="5">
    <source>
        <dbReference type="Google" id="ProtNLM"/>
    </source>
</evidence>
<evidence type="ECO:0000313" key="3">
    <source>
        <dbReference type="EMBL" id="MFC3996643.1"/>
    </source>
</evidence>
<keyword evidence="4" id="KW-1185">Reference proteome</keyword>
<comment type="caution">
    <text evidence="3">The sequence shown here is derived from an EMBL/GenBank/DDBJ whole genome shotgun (WGS) entry which is preliminary data.</text>
</comment>
<feature type="chain" id="PRO_5045180457" description="Secreted protein" evidence="2">
    <location>
        <begin position="24"/>
        <end position="83"/>
    </location>
</feature>
<sequence length="83" mass="8103">MTRAAEPSTAALAAACVAFAARAAGWLCPDPLPPSAHSGEPCAHRAELGLSLGVSPPPAPAAPPGRGPAAPVTTGTEQETARP</sequence>
<accession>A0ABV8FNK3</accession>
<feature type="signal peptide" evidence="2">
    <location>
        <begin position="1"/>
        <end position="23"/>
    </location>
</feature>
<evidence type="ECO:0000256" key="1">
    <source>
        <dbReference type="SAM" id="MobiDB-lite"/>
    </source>
</evidence>
<dbReference type="Proteomes" id="UP001595847">
    <property type="component" value="Unassembled WGS sequence"/>
</dbReference>
<dbReference type="EMBL" id="JBHSBH010000008">
    <property type="protein sequence ID" value="MFC3996643.1"/>
    <property type="molecule type" value="Genomic_DNA"/>
</dbReference>
<proteinExistence type="predicted"/>
<gene>
    <name evidence="3" type="ORF">ACFOVU_12010</name>
</gene>
<evidence type="ECO:0000256" key="2">
    <source>
        <dbReference type="SAM" id="SignalP"/>
    </source>
</evidence>
<feature type="compositionally biased region" description="Pro residues" evidence="1">
    <location>
        <begin position="55"/>
        <end position="66"/>
    </location>
</feature>
<reference evidence="4" key="1">
    <citation type="journal article" date="2019" name="Int. J. Syst. Evol. Microbiol.">
        <title>The Global Catalogue of Microorganisms (GCM) 10K type strain sequencing project: providing services to taxonomists for standard genome sequencing and annotation.</title>
        <authorList>
            <consortium name="The Broad Institute Genomics Platform"/>
            <consortium name="The Broad Institute Genome Sequencing Center for Infectious Disease"/>
            <person name="Wu L."/>
            <person name="Ma J."/>
        </authorList>
    </citation>
    <scope>NUCLEOTIDE SEQUENCE [LARGE SCALE GENOMIC DNA]</scope>
    <source>
        <strain evidence="4">TBRC 1826</strain>
    </source>
</reference>
<dbReference type="RefSeq" id="WP_378532896.1">
    <property type="nucleotide sequence ID" value="NZ_JBHSBH010000008.1"/>
</dbReference>
<feature type="compositionally biased region" description="Polar residues" evidence="1">
    <location>
        <begin position="73"/>
        <end position="83"/>
    </location>
</feature>
<name>A0ABV8FNK3_9ACTN</name>
<feature type="region of interest" description="Disordered" evidence="1">
    <location>
        <begin position="48"/>
        <end position="83"/>
    </location>
</feature>
<keyword evidence="2" id="KW-0732">Signal</keyword>